<protein>
    <submittedName>
        <fullName evidence="1">Uncharacterized protein</fullName>
    </submittedName>
</protein>
<dbReference type="EMBL" id="MU006569">
    <property type="protein sequence ID" value="KAF2748271.1"/>
    <property type="molecule type" value="Genomic_DNA"/>
</dbReference>
<sequence>MDTTKVPTTTAIEWTQLLADLITKYLDSPNIMYPLMQSIVGVLMDDWKCVEAKDLHGPVTPCMCEIRQYLIPPAIAADINRPEMSAVWSKLRRQWAAWFQKRALPRGMARREAPGESRDQDLRAIVKWRIPVLCREEDVAFGKAFIVYSACPHLRLLPIQWEMLLAQVRPQPIRELHPSNFVMQRDQSVLGGFYELNTALSSGPSFLPRERPVRQ</sequence>
<evidence type="ECO:0000313" key="2">
    <source>
        <dbReference type="Proteomes" id="UP000799440"/>
    </source>
</evidence>
<gene>
    <name evidence="1" type="ORF">M011DRAFT_476298</name>
</gene>
<keyword evidence="2" id="KW-1185">Reference proteome</keyword>
<evidence type="ECO:0000313" key="1">
    <source>
        <dbReference type="EMBL" id="KAF2748271.1"/>
    </source>
</evidence>
<dbReference type="Proteomes" id="UP000799440">
    <property type="component" value="Unassembled WGS sequence"/>
</dbReference>
<name>A0A6A6VGF5_9PLEO</name>
<dbReference type="AlphaFoldDB" id="A0A6A6VGF5"/>
<proteinExistence type="predicted"/>
<accession>A0A6A6VGF5</accession>
<reference evidence="1" key="1">
    <citation type="journal article" date="2020" name="Stud. Mycol.">
        <title>101 Dothideomycetes genomes: a test case for predicting lifestyles and emergence of pathogens.</title>
        <authorList>
            <person name="Haridas S."/>
            <person name="Albert R."/>
            <person name="Binder M."/>
            <person name="Bloem J."/>
            <person name="Labutti K."/>
            <person name="Salamov A."/>
            <person name="Andreopoulos B."/>
            <person name="Baker S."/>
            <person name="Barry K."/>
            <person name="Bills G."/>
            <person name="Bluhm B."/>
            <person name="Cannon C."/>
            <person name="Castanera R."/>
            <person name="Culley D."/>
            <person name="Daum C."/>
            <person name="Ezra D."/>
            <person name="Gonzalez J."/>
            <person name="Henrissat B."/>
            <person name="Kuo A."/>
            <person name="Liang C."/>
            <person name="Lipzen A."/>
            <person name="Lutzoni F."/>
            <person name="Magnuson J."/>
            <person name="Mondo S."/>
            <person name="Nolan M."/>
            <person name="Ohm R."/>
            <person name="Pangilinan J."/>
            <person name="Park H.-J."/>
            <person name="Ramirez L."/>
            <person name="Alfaro M."/>
            <person name="Sun H."/>
            <person name="Tritt A."/>
            <person name="Yoshinaga Y."/>
            <person name="Zwiers L.-H."/>
            <person name="Turgeon B."/>
            <person name="Goodwin S."/>
            <person name="Spatafora J."/>
            <person name="Crous P."/>
            <person name="Grigoriev I."/>
        </authorList>
    </citation>
    <scope>NUCLEOTIDE SEQUENCE</scope>
    <source>
        <strain evidence="1">CBS 119925</strain>
    </source>
</reference>
<organism evidence="1 2">
    <name type="scientific">Sporormia fimetaria CBS 119925</name>
    <dbReference type="NCBI Taxonomy" id="1340428"/>
    <lineage>
        <taxon>Eukaryota</taxon>
        <taxon>Fungi</taxon>
        <taxon>Dikarya</taxon>
        <taxon>Ascomycota</taxon>
        <taxon>Pezizomycotina</taxon>
        <taxon>Dothideomycetes</taxon>
        <taxon>Pleosporomycetidae</taxon>
        <taxon>Pleosporales</taxon>
        <taxon>Sporormiaceae</taxon>
        <taxon>Sporormia</taxon>
    </lineage>
</organism>